<reference evidence="1 2" key="1">
    <citation type="submission" date="2024-09" db="EMBL/GenBank/DDBJ databases">
        <title>Chromosome-scale assembly of Riccia sorocarpa.</title>
        <authorList>
            <person name="Paukszto L."/>
        </authorList>
    </citation>
    <scope>NUCLEOTIDE SEQUENCE [LARGE SCALE GENOMIC DNA]</scope>
    <source>
        <strain evidence="1">LP-2024</strain>
        <tissue evidence="1">Aerial parts of the thallus</tissue>
    </source>
</reference>
<organism evidence="1 2">
    <name type="scientific">Riccia sorocarpa</name>
    <dbReference type="NCBI Taxonomy" id="122646"/>
    <lineage>
        <taxon>Eukaryota</taxon>
        <taxon>Viridiplantae</taxon>
        <taxon>Streptophyta</taxon>
        <taxon>Embryophyta</taxon>
        <taxon>Marchantiophyta</taxon>
        <taxon>Marchantiopsida</taxon>
        <taxon>Marchantiidae</taxon>
        <taxon>Marchantiales</taxon>
        <taxon>Ricciaceae</taxon>
        <taxon>Riccia</taxon>
    </lineage>
</organism>
<sequence>MHRQAAAEGCVEGCVAKLLPKDASMLPKDASMLPKDASMLPKDASLSCQAGVDVPLSYKDSGCVAKLPVRQASNQKPKVACEAKEGGADRLLMERELRWWSELGKWAASRL</sequence>
<dbReference type="EMBL" id="JBJQOH010000008">
    <property type="protein sequence ID" value="KAL3676824.1"/>
    <property type="molecule type" value="Genomic_DNA"/>
</dbReference>
<gene>
    <name evidence="1" type="ORF">R1sor_026772</name>
</gene>
<evidence type="ECO:0000313" key="2">
    <source>
        <dbReference type="Proteomes" id="UP001633002"/>
    </source>
</evidence>
<evidence type="ECO:0000313" key="1">
    <source>
        <dbReference type="EMBL" id="KAL3676824.1"/>
    </source>
</evidence>
<name>A0ABD3GGH4_9MARC</name>
<dbReference type="Proteomes" id="UP001633002">
    <property type="component" value="Unassembled WGS sequence"/>
</dbReference>
<dbReference type="AlphaFoldDB" id="A0ABD3GGH4"/>
<accession>A0ABD3GGH4</accession>
<keyword evidence="2" id="KW-1185">Reference proteome</keyword>
<protein>
    <submittedName>
        <fullName evidence="1">Uncharacterized protein</fullName>
    </submittedName>
</protein>
<comment type="caution">
    <text evidence="1">The sequence shown here is derived from an EMBL/GenBank/DDBJ whole genome shotgun (WGS) entry which is preliminary data.</text>
</comment>
<proteinExistence type="predicted"/>